<comment type="subcellular location">
    <subcellularLocation>
        <location evidence="1 5">Cytoplasm</location>
    </subcellularLocation>
</comment>
<keyword evidence="4 5" id="KW-0963">Cytoplasm</keyword>
<evidence type="ECO:0000313" key="9">
    <source>
        <dbReference type="EMBL" id="UQN14072.1"/>
    </source>
</evidence>
<feature type="domain" description="RecX second three-helical" evidence="7">
    <location>
        <begin position="222"/>
        <end position="263"/>
    </location>
</feature>
<evidence type="ECO:0000259" key="7">
    <source>
        <dbReference type="Pfam" id="PF02631"/>
    </source>
</evidence>
<feature type="compositionally biased region" description="Basic and acidic residues" evidence="6">
    <location>
        <begin position="39"/>
        <end position="50"/>
    </location>
</feature>
<comment type="function">
    <text evidence="5">Modulates RecA activity.</text>
</comment>
<evidence type="ECO:0000256" key="5">
    <source>
        <dbReference type="HAMAP-Rule" id="MF_01114"/>
    </source>
</evidence>
<accession>A0ABY4MUI2</accession>
<evidence type="ECO:0000256" key="2">
    <source>
        <dbReference type="ARBA" id="ARBA00009695"/>
    </source>
</evidence>
<sequence>MTNDPNRGDDGLAPVIAFPGRPAAAADAAPEGAGGGLSEADKATQLDRLRARITSVEQGASEQAAELGDAPRSNVTALPSASLSQQAVSPDSAPSQPAPWGARQSAKSAGPRFAPTDDDDAQPAGGDEVRRGTQTGAGAWARGRGGKRVGFSNAEPDEGAETTPPLTGEEAIEDGVQRLTRVLARSPKSAQECDAHLQINTELDEAQRGEVLDRLRGYGYLDDERLAEQLVTGKLARKGLGRAGMARELRQRGLDSDIIDDALESSDSSEFDLALELATKRARSLSDLDPEVARRRLYGYLGRRGFSGSVVSQVVHLALQPPKSSGPHFK</sequence>
<name>A0ABY4MUI2_9MICO</name>
<evidence type="ECO:0000256" key="3">
    <source>
        <dbReference type="ARBA" id="ARBA00018111"/>
    </source>
</evidence>
<dbReference type="Gene3D" id="1.10.10.10">
    <property type="entry name" value="Winged helix-like DNA-binding domain superfamily/Winged helix DNA-binding domain"/>
    <property type="match status" value="2"/>
</dbReference>
<dbReference type="Pfam" id="PF21981">
    <property type="entry name" value="RecX_HTH3"/>
    <property type="match status" value="1"/>
</dbReference>
<evidence type="ECO:0000256" key="1">
    <source>
        <dbReference type="ARBA" id="ARBA00004496"/>
    </source>
</evidence>
<evidence type="ECO:0000259" key="8">
    <source>
        <dbReference type="Pfam" id="PF21981"/>
    </source>
</evidence>
<dbReference type="HAMAP" id="MF_01114">
    <property type="entry name" value="RecX"/>
    <property type="match status" value="1"/>
</dbReference>
<evidence type="ECO:0000256" key="4">
    <source>
        <dbReference type="ARBA" id="ARBA00022490"/>
    </source>
</evidence>
<dbReference type="EMBL" id="CP097160">
    <property type="protein sequence ID" value="UQN14072.1"/>
    <property type="molecule type" value="Genomic_DNA"/>
</dbReference>
<feature type="compositionally biased region" description="Polar residues" evidence="6">
    <location>
        <begin position="73"/>
        <end position="95"/>
    </location>
</feature>
<protein>
    <recommendedName>
        <fullName evidence="3 5">Regulatory protein RecX</fullName>
    </recommendedName>
</protein>
<feature type="compositionally biased region" description="Low complexity" evidence="6">
    <location>
        <begin position="17"/>
        <end position="31"/>
    </location>
</feature>
<organism evidence="9">
    <name type="scientific">Gulosibacter sediminis</name>
    <dbReference type="NCBI Taxonomy" id="1729695"/>
    <lineage>
        <taxon>Bacteria</taxon>
        <taxon>Bacillati</taxon>
        <taxon>Actinomycetota</taxon>
        <taxon>Actinomycetes</taxon>
        <taxon>Micrococcales</taxon>
        <taxon>Microbacteriaceae</taxon>
        <taxon>Gulosibacter</taxon>
    </lineage>
</organism>
<dbReference type="InterPro" id="IPR053924">
    <property type="entry name" value="RecX_HTH_2nd"/>
</dbReference>
<comment type="similarity">
    <text evidence="2 5">Belongs to the RecX family.</text>
</comment>
<dbReference type="Pfam" id="PF02631">
    <property type="entry name" value="RecX_HTH2"/>
    <property type="match status" value="1"/>
</dbReference>
<dbReference type="InterPro" id="IPR036388">
    <property type="entry name" value="WH-like_DNA-bd_sf"/>
</dbReference>
<feature type="region of interest" description="Disordered" evidence="6">
    <location>
        <begin position="1"/>
        <end position="167"/>
    </location>
</feature>
<proteinExistence type="inferred from homology"/>
<evidence type="ECO:0000256" key="6">
    <source>
        <dbReference type="SAM" id="MobiDB-lite"/>
    </source>
</evidence>
<reference evidence="9" key="1">
    <citation type="submission" date="2022-05" db="EMBL/GenBank/DDBJ databases">
        <title>Complete genome sequence of toluene-degrading Gulosibacter sediminis strain ACHW.36C.</title>
        <authorList>
            <person name="Wai A.C."/>
            <person name="Lai G.K."/>
            <person name="Griffin S.D."/>
            <person name="Leung F.C."/>
        </authorList>
    </citation>
    <scope>NUCLEOTIDE SEQUENCE [LARGE SCALE GENOMIC DNA]</scope>
    <source>
        <strain evidence="9">ACHW.36C</strain>
    </source>
</reference>
<dbReference type="InterPro" id="IPR053925">
    <property type="entry name" value="RecX_HTH_3rd"/>
</dbReference>
<feature type="domain" description="RecX third three-helical" evidence="8">
    <location>
        <begin position="270"/>
        <end position="315"/>
    </location>
</feature>
<dbReference type="PANTHER" id="PTHR33602:SF1">
    <property type="entry name" value="REGULATORY PROTEIN RECX FAMILY PROTEIN"/>
    <property type="match status" value="1"/>
</dbReference>
<dbReference type="PANTHER" id="PTHR33602">
    <property type="entry name" value="REGULATORY PROTEIN RECX FAMILY PROTEIN"/>
    <property type="match status" value="1"/>
</dbReference>
<dbReference type="InterPro" id="IPR003783">
    <property type="entry name" value="Regulatory_RecX"/>
</dbReference>
<gene>
    <name evidence="5" type="primary">recX</name>
    <name evidence="9" type="ORF">M3M28_08380</name>
</gene>
<feature type="compositionally biased region" description="Basic and acidic residues" evidence="6">
    <location>
        <begin position="1"/>
        <end position="10"/>
    </location>
</feature>
<feature type="compositionally biased region" description="Low complexity" evidence="6">
    <location>
        <begin position="132"/>
        <end position="142"/>
    </location>
</feature>